<dbReference type="FunFam" id="3.20.20.80:FF:000006">
    <property type="entry name" value="Beta-galactosidase"/>
    <property type="match status" value="1"/>
</dbReference>
<dbReference type="EC" id="3.2.1.23" evidence="3 7"/>
<dbReference type="Gene3D" id="2.60.120.260">
    <property type="entry name" value="Galactose-binding domain-like"/>
    <property type="match status" value="1"/>
</dbReference>
<evidence type="ECO:0000256" key="5">
    <source>
        <dbReference type="ARBA" id="ARBA00022801"/>
    </source>
</evidence>
<dbReference type="Proteomes" id="UP000193642">
    <property type="component" value="Unassembled WGS sequence"/>
</dbReference>
<dbReference type="InterPro" id="IPR017853">
    <property type="entry name" value="GH"/>
</dbReference>
<dbReference type="SUPFAM" id="SSF51445">
    <property type="entry name" value="(Trans)glycosidases"/>
    <property type="match status" value="1"/>
</dbReference>
<dbReference type="AlphaFoldDB" id="A0A1Y2C3U6"/>
<dbReference type="STRING" id="329046.A0A1Y2C3U6"/>
<proteinExistence type="inferred from homology"/>
<dbReference type="PANTHER" id="PTHR23421">
    <property type="entry name" value="BETA-GALACTOSIDASE RELATED"/>
    <property type="match status" value="1"/>
</dbReference>
<dbReference type="InterPro" id="IPR031330">
    <property type="entry name" value="Gly_Hdrlase_35_cat"/>
</dbReference>
<accession>A0A1Y2C3U6</accession>
<dbReference type="InterPro" id="IPR001944">
    <property type="entry name" value="Glycoside_Hdrlase_35"/>
</dbReference>
<dbReference type="PRINTS" id="PR00742">
    <property type="entry name" value="GLHYDRLASE35"/>
</dbReference>
<evidence type="ECO:0000313" key="10">
    <source>
        <dbReference type="EMBL" id="ORY41626.1"/>
    </source>
</evidence>
<keyword evidence="4" id="KW-0732">Signal</keyword>
<dbReference type="OrthoDB" id="1657402at2759"/>
<keyword evidence="11" id="KW-1185">Reference proteome</keyword>
<comment type="catalytic activity">
    <reaction evidence="1 7">
        <text>Hydrolysis of terminal non-reducing beta-D-galactose residues in beta-D-galactosides.</text>
        <dbReference type="EC" id="3.2.1.23"/>
    </reaction>
</comment>
<dbReference type="EMBL" id="MCGO01000031">
    <property type="protein sequence ID" value="ORY41626.1"/>
    <property type="molecule type" value="Genomic_DNA"/>
</dbReference>
<dbReference type="PROSITE" id="PS01182">
    <property type="entry name" value="GLYCOSYL_HYDROL_F35"/>
    <property type="match status" value="1"/>
</dbReference>
<sequence>MNLSLFLDPERCVPEIPLTCLSNAPLEPIRRVSFATEAGTPLLPLSPPPTPQNVSYTRRAITINGKPELLFTATIHYPRSDPSIWPALMARIKAAGNNAIDTYVFWNVHEPEEGVYDFENSIANLPLFLKHAQDAGLYVVLRIGPYVCAEWNFGGFPVWLLNKPGMELRTYNELFMKQMSRFIKKTLKVVHEYLAPQGGPIILLQIENEYGSFEKAHGERGSQYIQWAGEFAQSLDAGVPWFMCYQDNVPTVLNAQNGFYADNWIEGHHRRFPDQPAMVTELWSGWFQKFGQPKYARFAEDVAYASARFIAKGGTYVAYYMWHGGTNFGRWGSDFKTTSYDYEAPLTEFGFPNNPKHNHLAEFHHVLNNHKGLLLSNEPVDISLGVAYTEAQVYGDLQTRALVFLSNMDATNDVTITFEGKQITLPHCLASIRSRPESTDLLLSPSSISHIVEPIGIFNSSAAITSQNHWNKSEPQSIALTTCEDVAHVFLDGKKIHSGVILDLEAGLSAGKIPAKPVELPVEGIETAETHELAILVSVAGIWNFGAFLERVEKGILGPVVVDGVDLSNGEWVHQIGLQGEEKKYHLGSKVQTKWNSSLPSSNTPLVWHLIRFSKKTLLRMLEEATDSFVATSEQSFKSPTVIQLPPITAFVLFLGTMTRGLATQVPCKFPDSASNGGETCASGCGYPSQTWYNVPVAWIEDVQGNDVEVVLFDEVGGGDPSSVSFGVVVG</sequence>
<evidence type="ECO:0000256" key="7">
    <source>
        <dbReference type="RuleBase" id="RU000675"/>
    </source>
</evidence>
<organism evidence="10 11">
    <name type="scientific">Rhizoclosmatium globosum</name>
    <dbReference type="NCBI Taxonomy" id="329046"/>
    <lineage>
        <taxon>Eukaryota</taxon>
        <taxon>Fungi</taxon>
        <taxon>Fungi incertae sedis</taxon>
        <taxon>Chytridiomycota</taxon>
        <taxon>Chytridiomycota incertae sedis</taxon>
        <taxon>Chytridiomycetes</taxon>
        <taxon>Chytridiales</taxon>
        <taxon>Chytriomycetaceae</taxon>
        <taxon>Rhizoclosmatium</taxon>
    </lineage>
</organism>
<evidence type="ECO:0000313" key="11">
    <source>
        <dbReference type="Proteomes" id="UP000193642"/>
    </source>
</evidence>
<dbReference type="GO" id="GO:0004565">
    <property type="term" value="F:beta-galactosidase activity"/>
    <property type="evidence" value="ECO:0007669"/>
    <property type="project" value="UniProtKB-EC"/>
</dbReference>
<evidence type="ECO:0000256" key="3">
    <source>
        <dbReference type="ARBA" id="ARBA00012756"/>
    </source>
</evidence>
<keyword evidence="5 7" id="KW-0378">Hydrolase</keyword>
<dbReference type="GO" id="GO:0005975">
    <property type="term" value="P:carbohydrate metabolic process"/>
    <property type="evidence" value="ECO:0007669"/>
    <property type="project" value="InterPro"/>
</dbReference>
<evidence type="ECO:0000256" key="6">
    <source>
        <dbReference type="ARBA" id="ARBA00023295"/>
    </source>
</evidence>
<comment type="caution">
    <text evidence="10">The sequence shown here is derived from an EMBL/GenBank/DDBJ whole genome shotgun (WGS) entry which is preliminary data.</text>
</comment>
<evidence type="ECO:0000259" key="9">
    <source>
        <dbReference type="Pfam" id="PF01301"/>
    </source>
</evidence>
<dbReference type="InterPro" id="IPR019801">
    <property type="entry name" value="Glyco_hydro_35_CS"/>
</dbReference>
<evidence type="ECO:0000256" key="1">
    <source>
        <dbReference type="ARBA" id="ARBA00001412"/>
    </source>
</evidence>
<protein>
    <recommendedName>
        <fullName evidence="3 7">Beta-galactosidase</fullName>
        <ecNumber evidence="3 7">3.2.1.23</ecNumber>
    </recommendedName>
</protein>
<comment type="similarity">
    <text evidence="2 8">Belongs to the glycosyl hydrolase 35 family.</text>
</comment>
<evidence type="ECO:0000256" key="4">
    <source>
        <dbReference type="ARBA" id="ARBA00022729"/>
    </source>
</evidence>
<name>A0A1Y2C3U6_9FUNG</name>
<keyword evidence="6 7" id="KW-0326">Glycosidase</keyword>
<reference evidence="10 11" key="1">
    <citation type="submission" date="2016-07" db="EMBL/GenBank/DDBJ databases">
        <title>Pervasive Adenine N6-methylation of Active Genes in Fungi.</title>
        <authorList>
            <consortium name="DOE Joint Genome Institute"/>
            <person name="Mondo S.J."/>
            <person name="Dannebaum R.O."/>
            <person name="Kuo R.C."/>
            <person name="Labutti K."/>
            <person name="Haridas S."/>
            <person name="Kuo A."/>
            <person name="Salamov A."/>
            <person name="Ahrendt S.R."/>
            <person name="Lipzen A."/>
            <person name="Sullivan W."/>
            <person name="Andreopoulos W.B."/>
            <person name="Clum A."/>
            <person name="Lindquist E."/>
            <person name="Daum C."/>
            <person name="Ramamoorthy G.K."/>
            <person name="Gryganskyi A."/>
            <person name="Culley D."/>
            <person name="Magnuson J.K."/>
            <person name="James T.Y."/>
            <person name="O'Malley M.A."/>
            <person name="Stajich J.E."/>
            <person name="Spatafora J.W."/>
            <person name="Visel A."/>
            <person name="Grigoriev I.V."/>
        </authorList>
    </citation>
    <scope>NUCLEOTIDE SEQUENCE [LARGE SCALE GENOMIC DNA]</scope>
    <source>
        <strain evidence="10 11">JEL800</strain>
    </source>
</reference>
<gene>
    <name evidence="10" type="ORF">BCR33DRAFT_852136</name>
</gene>
<evidence type="ECO:0000256" key="8">
    <source>
        <dbReference type="RuleBase" id="RU003679"/>
    </source>
</evidence>
<evidence type="ECO:0000256" key="2">
    <source>
        <dbReference type="ARBA" id="ARBA00009809"/>
    </source>
</evidence>
<feature type="domain" description="Glycoside hydrolase 35 catalytic" evidence="9">
    <location>
        <begin position="61"/>
        <end position="365"/>
    </location>
</feature>
<dbReference type="Gene3D" id="3.20.20.80">
    <property type="entry name" value="Glycosidases"/>
    <property type="match status" value="1"/>
</dbReference>
<dbReference type="Pfam" id="PF01301">
    <property type="entry name" value="Glyco_hydro_35"/>
    <property type="match status" value="1"/>
</dbReference>